<sequence>MDEPEWETVNEEELWKYVGLSYLPFYPILVWENVPEHRSLILRFSKYATIEESILGKP</sequence>
<evidence type="ECO:0000313" key="1">
    <source>
        <dbReference type="EMBL" id="AVQ11215.1"/>
    </source>
</evidence>
<gene>
    <name evidence="1" type="ORF">XB16_0880</name>
</gene>
<reference evidence="1 2" key="1">
    <citation type="journal article" date="2015" name="Genome Announc.">
        <title>Draft Genome Sequences of Leptospira santarosai Strains U160, U164, and U233, Isolated from Asymptomatic Cattle.</title>
        <authorList>
            <person name="Kremer F.S."/>
            <person name="Eslabao M.R."/>
            <person name="Provisor M."/>
            <person name="Woloski R.D."/>
            <person name="Ramires O.V."/>
            <person name="Moreno L.Z."/>
            <person name="Moreno A.M."/>
            <person name="Hamond C."/>
            <person name="Lilenbaum W."/>
            <person name="Dellagostin O.A."/>
        </authorList>
    </citation>
    <scope>NUCLEOTIDE SEQUENCE [LARGE SCALE GENOMIC DNA]</scope>
    <source>
        <strain evidence="1 2">U160</strain>
    </source>
</reference>
<dbReference type="AlphaFoldDB" id="A0A2P1QQM6"/>
<proteinExistence type="predicted"/>
<accession>A0A2P1QQM6</accession>
<dbReference type="EMBL" id="CP027843">
    <property type="protein sequence ID" value="AVQ11215.1"/>
    <property type="molecule type" value="Genomic_DNA"/>
</dbReference>
<organism evidence="1 2">
    <name type="scientific">Leptospira santarosai</name>
    <dbReference type="NCBI Taxonomy" id="28183"/>
    <lineage>
        <taxon>Bacteria</taxon>
        <taxon>Pseudomonadati</taxon>
        <taxon>Spirochaetota</taxon>
        <taxon>Spirochaetia</taxon>
        <taxon>Leptospirales</taxon>
        <taxon>Leptospiraceae</taxon>
        <taxon>Leptospira</taxon>
    </lineage>
</organism>
<evidence type="ECO:0000313" key="2">
    <source>
        <dbReference type="Proteomes" id="UP000033961"/>
    </source>
</evidence>
<dbReference type="Proteomes" id="UP000033961">
    <property type="component" value="Chromosome I"/>
</dbReference>
<name>A0A2P1QQM6_9LEPT</name>
<protein>
    <submittedName>
        <fullName evidence="1">Uncharacterized protein</fullName>
    </submittedName>
</protein>